<sequence>MAGELALPIQQEFLQHESERAQVPMEDTFMYKAGRMFGRAYERAKHEVTKAYYLYLTPENVAKAQSTAVFALTAITVAGGVAQIAMNDPEVAQFVHNASHNIGNAFHGMTDSIADKLHFNHPAPHGGGGNEHALAMQSQVDPSQNEAWCNAQPNALKLTYGQNTTVPDMIAQRIGPPVTQADIDKFMQINVGPDVNNPINPTVFMQGDTIATHPGGCFLIPTEHVPVVPTPAAPVIEVDPNSTTFVLVELLKELWANNKPAAVGAVIVPTGLAYGLLHYGVIHPFIVKPYRYQVHKGAVSAAVRQVEWYQMQGSVPYDTQQFLNRRVQNFHKMYGQKLLTPERMRQLMPDIFRQQNIPVHRNTGTPIRSSRRSQRGEGIHISRRDQQVYGRQQEQTWIPINRPVEPEPEPEVYYEEPEPQYLESPEGLYQWIEDDRYPDGGYWHLVEEYVQEHDDADEFGLDY</sequence>
<reference evidence="2" key="1">
    <citation type="submission" date="2020-04" db="EMBL/GenBank/DDBJ databases">
        <authorList>
            <person name="Zhang T."/>
        </authorList>
    </citation>
    <scope>NUCLEOTIDE SEQUENCE</scope>
    <source>
        <strain evidence="2">HKST-UBA14</strain>
    </source>
</reference>
<name>A0A955RIZ7_9BACT</name>
<evidence type="ECO:0000313" key="2">
    <source>
        <dbReference type="EMBL" id="MCA9382875.1"/>
    </source>
</evidence>
<feature type="compositionally biased region" description="Polar residues" evidence="1">
    <location>
        <begin position="389"/>
        <end position="398"/>
    </location>
</feature>
<feature type="compositionally biased region" description="Basic and acidic residues" evidence="1">
    <location>
        <begin position="374"/>
        <end position="386"/>
    </location>
</feature>
<reference evidence="2" key="2">
    <citation type="journal article" date="2021" name="Microbiome">
        <title>Successional dynamics and alternative stable states in a saline activated sludge microbial community over 9 years.</title>
        <authorList>
            <person name="Wang Y."/>
            <person name="Ye J."/>
            <person name="Ju F."/>
            <person name="Liu L."/>
            <person name="Boyd J.A."/>
            <person name="Deng Y."/>
            <person name="Parks D.H."/>
            <person name="Jiang X."/>
            <person name="Yin X."/>
            <person name="Woodcroft B.J."/>
            <person name="Tyson G.W."/>
            <person name="Hugenholtz P."/>
            <person name="Polz M.F."/>
            <person name="Zhang T."/>
        </authorList>
    </citation>
    <scope>NUCLEOTIDE SEQUENCE</scope>
    <source>
        <strain evidence="2">HKST-UBA14</strain>
    </source>
</reference>
<dbReference type="Proteomes" id="UP000783287">
    <property type="component" value="Unassembled WGS sequence"/>
</dbReference>
<feature type="region of interest" description="Disordered" evidence="1">
    <location>
        <begin position="360"/>
        <end position="421"/>
    </location>
</feature>
<protein>
    <submittedName>
        <fullName evidence="2">Uncharacterized protein</fullName>
    </submittedName>
</protein>
<dbReference type="AlphaFoldDB" id="A0A955RIZ7"/>
<feature type="compositionally biased region" description="Acidic residues" evidence="1">
    <location>
        <begin position="406"/>
        <end position="418"/>
    </location>
</feature>
<organism evidence="2 3">
    <name type="scientific">Candidatus Dojkabacteria bacterium</name>
    <dbReference type="NCBI Taxonomy" id="2099670"/>
    <lineage>
        <taxon>Bacteria</taxon>
        <taxon>Candidatus Dojkabacteria</taxon>
    </lineage>
</organism>
<evidence type="ECO:0000313" key="3">
    <source>
        <dbReference type="Proteomes" id="UP000783287"/>
    </source>
</evidence>
<dbReference type="EMBL" id="JAGQLK010000009">
    <property type="protein sequence ID" value="MCA9382875.1"/>
    <property type="molecule type" value="Genomic_DNA"/>
</dbReference>
<evidence type="ECO:0000256" key="1">
    <source>
        <dbReference type="SAM" id="MobiDB-lite"/>
    </source>
</evidence>
<gene>
    <name evidence="2" type="ORF">KC909_00780</name>
</gene>
<proteinExistence type="predicted"/>
<accession>A0A955RIZ7</accession>
<comment type="caution">
    <text evidence="2">The sequence shown here is derived from an EMBL/GenBank/DDBJ whole genome shotgun (WGS) entry which is preliminary data.</text>
</comment>